<dbReference type="PANTHER" id="PTHR33745">
    <property type="entry name" value="RSBT ANTAGONIST PROTEIN RSBS-RELATED"/>
    <property type="match status" value="1"/>
</dbReference>
<dbReference type="InterPro" id="IPR036513">
    <property type="entry name" value="STAS_dom_sf"/>
</dbReference>
<dbReference type="EMBL" id="JAFBFC010000003">
    <property type="protein sequence ID" value="MBM7702890.1"/>
    <property type="molecule type" value="Genomic_DNA"/>
</dbReference>
<keyword evidence="1" id="KW-0597">Phosphoprotein</keyword>
<evidence type="ECO:0000313" key="4">
    <source>
        <dbReference type="Proteomes" id="UP000809829"/>
    </source>
</evidence>
<organism evidence="3 4">
    <name type="scientific">Priestia iocasae</name>
    <dbReference type="NCBI Taxonomy" id="2291674"/>
    <lineage>
        <taxon>Bacteria</taxon>
        <taxon>Bacillati</taxon>
        <taxon>Bacillota</taxon>
        <taxon>Bacilli</taxon>
        <taxon>Bacillales</taxon>
        <taxon>Bacillaceae</taxon>
        <taxon>Priestia</taxon>
    </lineage>
</organism>
<proteinExistence type="predicted"/>
<dbReference type="CDD" id="cd07041">
    <property type="entry name" value="STAS_RsbR_RsbS_like"/>
    <property type="match status" value="1"/>
</dbReference>
<protein>
    <submittedName>
        <fullName evidence="3">RsbT co-antagonist protein RsbR</fullName>
    </submittedName>
</protein>
<dbReference type="Pfam" id="PF01740">
    <property type="entry name" value="STAS"/>
    <property type="match status" value="1"/>
</dbReference>
<evidence type="ECO:0000313" key="3">
    <source>
        <dbReference type="EMBL" id="MBM7702890.1"/>
    </source>
</evidence>
<name>A0ABS2QU01_9BACI</name>
<evidence type="ECO:0000256" key="1">
    <source>
        <dbReference type="ARBA" id="ARBA00022553"/>
    </source>
</evidence>
<evidence type="ECO:0000259" key="2">
    <source>
        <dbReference type="PROSITE" id="PS50801"/>
    </source>
</evidence>
<dbReference type="Proteomes" id="UP000809829">
    <property type="component" value="Unassembled WGS sequence"/>
</dbReference>
<keyword evidence="4" id="KW-1185">Reference proteome</keyword>
<gene>
    <name evidence="3" type="ORF">JOC83_001737</name>
</gene>
<reference evidence="3 4" key="1">
    <citation type="submission" date="2021-01" db="EMBL/GenBank/DDBJ databases">
        <title>Genomic Encyclopedia of Type Strains, Phase IV (KMG-IV): sequencing the most valuable type-strain genomes for metagenomic binning, comparative biology and taxonomic classification.</title>
        <authorList>
            <person name="Goeker M."/>
        </authorList>
    </citation>
    <scope>NUCLEOTIDE SEQUENCE [LARGE SCALE GENOMIC DNA]</scope>
    <source>
        <strain evidence="3 4">DSM 104297</strain>
    </source>
</reference>
<dbReference type="InterPro" id="IPR002645">
    <property type="entry name" value="STAS_dom"/>
</dbReference>
<accession>A0ABS2QU01</accession>
<dbReference type="PROSITE" id="PS50801">
    <property type="entry name" value="STAS"/>
    <property type="match status" value="1"/>
</dbReference>
<dbReference type="RefSeq" id="WP_205186271.1">
    <property type="nucleotide sequence ID" value="NZ_JAFBFC010000003.1"/>
</dbReference>
<dbReference type="Gene3D" id="3.30.750.24">
    <property type="entry name" value="STAS domain"/>
    <property type="match status" value="1"/>
</dbReference>
<dbReference type="InterPro" id="IPR051932">
    <property type="entry name" value="Bact_StressResp_Reg"/>
</dbReference>
<sequence length="279" mass="32559">MHKDKKLYEYMLDKTWQLTEQWYQSLDKSQSTGVYASTDPDVIQTLKQQNHEFHKRFCKVFQQENIQFQKEFGEWVVEIAKDDEHLGTPIHFILKEFFRTQEQYLDLIQEFVNLHREEYSKEVIQSWTRIVTKTFSEVMTWFTEEYHDHLQLKLQAQQEMINELSSPVILLNEQNGLLPLVGDIDTTRAKFILEYTLMQCVKKRITHLFIDLSGVIIIDTMVAHQIFQLIDALKLVGVTVTLSGIRSEIAQTAVQLGLSFGEIQTTATLAQAIALKEGK</sequence>
<comment type="caution">
    <text evidence="3">The sequence shown here is derived from an EMBL/GenBank/DDBJ whole genome shotgun (WGS) entry which is preliminary data.</text>
</comment>
<feature type="domain" description="STAS" evidence="2">
    <location>
        <begin position="177"/>
        <end position="276"/>
    </location>
</feature>
<dbReference type="SUPFAM" id="SSF52091">
    <property type="entry name" value="SpoIIaa-like"/>
    <property type="match status" value="1"/>
</dbReference>
<dbReference type="PANTHER" id="PTHR33745:SF3">
    <property type="entry name" value="RSBT CO-ANTAGONIST PROTEIN RSBRC"/>
    <property type="match status" value="1"/>
</dbReference>